<dbReference type="Gene3D" id="1.10.10.10">
    <property type="entry name" value="Winged helix-like DNA-binding domain superfamily/Winged helix DNA-binding domain"/>
    <property type="match status" value="1"/>
</dbReference>
<proteinExistence type="predicted"/>
<feature type="compositionally biased region" description="Low complexity" evidence="3">
    <location>
        <begin position="203"/>
        <end position="221"/>
    </location>
</feature>
<sequence length="887" mass="98201">MDKTGTIVAHAPHNRRDSTLSTTKIATKIAKKDFIKKWLHTTPRKTISVPANPNFTLEKPDFTPGDFMKHICVDFTAMIQEAIKNSPSNKQSTRGICKEIMRTNAWYRTHQNSGWQEIVAEELAKNPIFRPLIECHNGKISRTRSVKWLLSFSAPTSTAHASTAESTSSDTNTESGWNVPELSDTSTAVDSSTESAHGPPQRSSTEVSCTSTSTDISSISTGNSMSRSTEYDIQFPSDDLAELPASCVDAELPESCVAKPKCGSWENTYSVSPISTFEAHEGERYTERPFSMSELTLVSPISPQSPNQFSPISFATFPLHLPNEPSFYDNHTTTPPPKYVDIPRKRDESFHMELEPDQTHIGRRMSFDMSSSAPQSPRRMTASPISSITQVQVNSNSTLAETRISSSALLSSTSEWPIHSSEPGSGSKVCSLKRGNYVRKSKKPVNMQQREEIGRWIEEIPSQGQTQPTPPDSSGSHLIRYQLYDTPMEDEEMDNNEPSAANNGGNIPSGFGDTNDSGEKSPPKKGGRAPPQDNRGTGRDDDGNQDRKRKRLHSPDRDERRRFACVYHKFDPNTYGVNNRKYLVCAGAGFKYTSELVRHLARNHDEFICGNCLVQFPDDEQRHNHSEHCTVRLRCSQEERWQILYRARFPDAPIPEDPYQSNRLRTPPPRINTSLGPAPTNTEPSSNASGLAPSLPSTSSSETSPKLMECMVRIEGLEKRLPDFEDRIIRLVMKLDPTSSNPVSRAHSHTSQKCPTISPSLKSAADEPFFSSQGGTDTTTSSSKPSPLSDVPFNWSAFQLSTGDPLNQPSQTTDVNMDDSGLWREFPDGTNAPVTALNHFSSLWSSSDGERNSIGKEMGQQSDPPPTNLADFAWGDGVMFPAHNFGS</sequence>
<evidence type="ECO:0000259" key="4">
    <source>
        <dbReference type="PROSITE" id="PS50039"/>
    </source>
</evidence>
<accession>A0AAD6CRL1</accession>
<feature type="region of interest" description="Disordered" evidence="3">
    <location>
        <begin position="490"/>
        <end position="556"/>
    </location>
</feature>
<feature type="region of interest" description="Disordered" evidence="3">
    <location>
        <begin position="845"/>
        <end position="870"/>
    </location>
</feature>
<feature type="domain" description="Fork-head" evidence="4">
    <location>
        <begin position="75"/>
        <end position="151"/>
    </location>
</feature>
<evidence type="ECO:0000256" key="2">
    <source>
        <dbReference type="PROSITE-ProRule" id="PRU00089"/>
    </source>
</evidence>
<evidence type="ECO:0000313" key="6">
    <source>
        <dbReference type="Proteomes" id="UP001220324"/>
    </source>
</evidence>
<evidence type="ECO:0000256" key="1">
    <source>
        <dbReference type="ARBA" id="ARBA00023125"/>
    </source>
</evidence>
<dbReference type="Pfam" id="PF00250">
    <property type="entry name" value="Forkhead"/>
    <property type="match status" value="1"/>
</dbReference>
<dbReference type="AlphaFoldDB" id="A0AAD6CRL1"/>
<dbReference type="GO" id="GO:0043565">
    <property type="term" value="F:sequence-specific DNA binding"/>
    <property type="evidence" value="ECO:0007669"/>
    <property type="project" value="InterPro"/>
</dbReference>
<dbReference type="Proteomes" id="UP001220324">
    <property type="component" value="Unassembled WGS sequence"/>
</dbReference>
<dbReference type="InterPro" id="IPR036390">
    <property type="entry name" value="WH_DNA-bd_sf"/>
</dbReference>
<feature type="compositionally biased region" description="Low complexity" evidence="3">
    <location>
        <begin position="159"/>
        <end position="175"/>
    </location>
</feature>
<keyword evidence="2" id="KW-0539">Nucleus</keyword>
<keyword evidence="6" id="KW-1185">Reference proteome</keyword>
<feature type="region of interest" description="Disordered" evidence="3">
    <location>
        <begin position="738"/>
        <end position="788"/>
    </location>
</feature>
<gene>
    <name evidence="5" type="ORF">N7494_010132</name>
</gene>
<dbReference type="GO" id="GO:0003700">
    <property type="term" value="F:DNA-binding transcription factor activity"/>
    <property type="evidence" value="ECO:0007669"/>
    <property type="project" value="InterPro"/>
</dbReference>
<feature type="compositionally biased region" description="Polar residues" evidence="3">
    <location>
        <begin position="183"/>
        <end position="195"/>
    </location>
</feature>
<dbReference type="InterPro" id="IPR036388">
    <property type="entry name" value="WH-like_DNA-bd_sf"/>
</dbReference>
<reference evidence="5 6" key="1">
    <citation type="journal article" date="2023" name="IMA Fungus">
        <title>Comparative genomic study of the Penicillium genus elucidates a diverse pangenome and 15 lateral gene transfer events.</title>
        <authorList>
            <person name="Petersen C."/>
            <person name="Sorensen T."/>
            <person name="Nielsen M.R."/>
            <person name="Sondergaard T.E."/>
            <person name="Sorensen J.L."/>
            <person name="Fitzpatrick D.A."/>
            <person name="Frisvad J.C."/>
            <person name="Nielsen K.L."/>
        </authorList>
    </citation>
    <scope>NUCLEOTIDE SEQUENCE [LARGE SCALE GENOMIC DNA]</scope>
    <source>
        <strain evidence="5 6">IBT 35679</strain>
    </source>
</reference>
<feature type="compositionally biased region" description="Low complexity" evidence="3">
    <location>
        <begin position="771"/>
        <end position="788"/>
    </location>
</feature>
<comment type="caution">
    <text evidence="5">The sequence shown here is derived from an EMBL/GenBank/DDBJ whole genome shotgun (WGS) entry which is preliminary data.</text>
</comment>
<feature type="region of interest" description="Disordered" evidence="3">
    <location>
        <begin position="159"/>
        <end position="229"/>
    </location>
</feature>
<organism evidence="5 6">
    <name type="scientific">Penicillium frequentans</name>
    <dbReference type="NCBI Taxonomy" id="3151616"/>
    <lineage>
        <taxon>Eukaryota</taxon>
        <taxon>Fungi</taxon>
        <taxon>Dikarya</taxon>
        <taxon>Ascomycota</taxon>
        <taxon>Pezizomycotina</taxon>
        <taxon>Eurotiomycetes</taxon>
        <taxon>Eurotiomycetidae</taxon>
        <taxon>Eurotiales</taxon>
        <taxon>Aspergillaceae</taxon>
        <taxon>Penicillium</taxon>
    </lineage>
</organism>
<protein>
    <recommendedName>
        <fullName evidence="4">Fork-head domain-containing protein</fullName>
    </recommendedName>
</protein>
<feature type="compositionally biased region" description="Polar residues" evidence="3">
    <location>
        <begin position="496"/>
        <end position="506"/>
    </location>
</feature>
<feature type="compositionally biased region" description="Polar residues" evidence="3">
    <location>
        <begin position="671"/>
        <end position="687"/>
    </location>
</feature>
<dbReference type="SUPFAM" id="SSF46785">
    <property type="entry name" value="Winged helix' DNA-binding domain"/>
    <property type="match status" value="1"/>
</dbReference>
<dbReference type="InterPro" id="IPR001766">
    <property type="entry name" value="Fork_head_dom"/>
</dbReference>
<feature type="region of interest" description="Disordered" evidence="3">
    <location>
        <begin position="654"/>
        <end position="706"/>
    </location>
</feature>
<feature type="compositionally biased region" description="Basic and acidic residues" evidence="3">
    <location>
        <begin position="536"/>
        <end position="546"/>
    </location>
</feature>
<dbReference type="GO" id="GO:0005634">
    <property type="term" value="C:nucleus"/>
    <property type="evidence" value="ECO:0007669"/>
    <property type="project" value="UniProtKB-SubCell"/>
</dbReference>
<evidence type="ECO:0000313" key="5">
    <source>
        <dbReference type="EMBL" id="KAJ5533580.1"/>
    </source>
</evidence>
<feature type="compositionally biased region" description="Polar residues" evidence="3">
    <location>
        <begin position="738"/>
        <end position="761"/>
    </location>
</feature>
<feature type="DNA-binding region" description="Fork-head" evidence="2">
    <location>
        <begin position="75"/>
        <end position="151"/>
    </location>
</feature>
<keyword evidence="1 2" id="KW-0238">DNA-binding</keyword>
<dbReference type="EMBL" id="JAQIZZ010000007">
    <property type="protein sequence ID" value="KAJ5533580.1"/>
    <property type="molecule type" value="Genomic_DNA"/>
</dbReference>
<feature type="compositionally biased region" description="Low complexity" evidence="3">
    <location>
        <begin position="688"/>
        <end position="704"/>
    </location>
</feature>
<name>A0AAD6CRL1_9EURO</name>
<comment type="subcellular location">
    <subcellularLocation>
        <location evidence="2">Nucleus</location>
    </subcellularLocation>
</comment>
<dbReference type="PROSITE" id="PS50039">
    <property type="entry name" value="FORK_HEAD_3"/>
    <property type="match status" value="1"/>
</dbReference>
<evidence type="ECO:0000256" key="3">
    <source>
        <dbReference type="SAM" id="MobiDB-lite"/>
    </source>
</evidence>